<dbReference type="PANTHER" id="PTHR46323:SF2">
    <property type="entry name" value="BETA-GALACTOSIDASE"/>
    <property type="match status" value="1"/>
</dbReference>
<dbReference type="GO" id="GO:0005990">
    <property type="term" value="P:lactose catabolic process"/>
    <property type="evidence" value="ECO:0007669"/>
    <property type="project" value="TreeGrafter"/>
</dbReference>
<dbReference type="EMBL" id="QKZT01000005">
    <property type="protein sequence ID" value="PZX54080.1"/>
    <property type="molecule type" value="Genomic_DNA"/>
</dbReference>
<evidence type="ECO:0000256" key="7">
    <source>
        <dbReference type="ARBA" id="ARBA00022837"/>
    </source>
</evidence>
<keyword evidence="8" id="KW-0326">Glycosidase</keyword>
<organism evidence="13 14">
    <name type="scientific">Algoriphagus chordae</name>
    <dbReference type="NCBI Taxonomy" id="237019"/>
    <lineage>
        <taxon>Bacteria</taxon>
        <taxon>Pseudomonadati</taxon>
        <taxon>Bacteroidota</taxon>
        <taxon>Cytophagia</taxon>
        <taxon>Cytophagales</taxon>
        <taxon>Cyclobacteriaceae</taxon>
        <taxon>Algoriphagus</taxon>
    </lineage>
</organism>
<dbReference type="PANTHER" id="PTHR46323">
    <property type="entry name" value="BETA-GALACTOSIDASE"/>
    <property type="match status" value="1"/>
</dbReference>
<dbReference type="InterPro" id="IPR011013">
    <property type="entry name" value="Gal_mutarotase_sf_dom"/>
</dbReference>
<feature type="domain" description="Glycoside hydrolase family 2 catalytic" evidence="10">
    <location>
        <begin position="304"/>
        <end position="511"/>
    </location>
</feature>
<dbReference type="Gene3D" id="2.60.120.260">
    <property type="entry name" value="Galactose-binding domain-like"/>
    <property type="match status" value="1"/>
</dbReference>
<dbReference type="InterPro" id="IPR032312">
    <property type="entry name" value="LacZ_4"/>
</dbReference>
<dbReference type="InterPro" id="IPR050347">
    <property type="entry name" value="Bact_Beta-galactosidase"/>
</dbReference>
<dbReference type="Pfam" id="PF16353">
    <property type="entry name" value="LacZ_4"/>
    <property type="match status" value="1"/>
</dbReference>
<evidence type="ECO:0000256" key="2">
    <source>
        <dbReference type="ARBA" id="ARBA00001913"/>
    </source>
</evidence>
<dbReference type="Proteomes" id="UP000248882">
    <property type="component" value="Unassembled WGS sequence"/>
</dbReference>
<dbReference type="InterPro" id="IPR017853">
    <property type="entry name" value="GH"/>
</dbReference>
<dbReference type="InterPro" id="IPR036156">
    <property type="entry name" value="Beta-gal/glucu_dom_sf"/>
</dbReference>
<dbReference type="InterPro" id="IPR006101">
    <property type="entry name" value="Glyco_hydro_2"/>
</dbReference>
<dbReference type="Gene3D" id="2.70.98.10">
    <property type="match status" value="1"/>
</dbReference>
<evidence type="ECO:0000256" key="6">
    <source>
        <dbReference type="ARBA" id="ARBA00022801"/>
    </source>
</evidence>
<dbReference type="Pfam" id="PF00703">
    <property type="entry name" value="Glyco_hydro_2"/>
    <property type="match status" value="1"/>
</dbReference>
<evidence type="ECO:0000256" key="5">
    <source>
        <dbReference type="ARBA" id="ARBA00012756"/>
    </source>
</evidence>
<feature type="domain" description="Glycoside hydrolase family 2 immunoglobulin-like beta-sandwich" evidence="9">
    <location>
        <begin position="208"/>
        <end position="296"/>
    </location>
</feature>
<protein>
    <recommendedName>
        <fullName evidence="5">beta-galactosidase</fullName>
        <ecNumber evidence="5">3.2.1.23</ecNumber>
    </recommendedName>
</protein>
<gene>
    <name evidence="13" type="ORF">LV85_01419</name>
</gene>
<dbReference type="EC" id="3.2.1.23" evidence="5"/>
<evidence type="ECO:0000256" key="8">
    <source>
        <dbReference type="ARBA" id="ARBA00023295"/>
    </source>
</evidence>
<evidence type="ECO:0000256" key="4">
    <source>
        <dbReference type="ARBA" id="ARBA00011245"/>
    </source>
</evidence>
<dbReference type="SUPFAM" id="SSF51445">
    <property type="entry name" value="(Trans)glycosidases"/>
    <property type="match status" value="1"/>
</dbReference>
<comment type="cofactor">
    <cofactor evidence="2">
        <name>Ca(2+)</name>
        <dbReference type="ChEBI" id="CHEBI:29108"/>
    </cofactor>
</comment>
<keyword evidence="6" id="KW-0378">Hydrolase</keyword>
<dbReference type="AlphaFoldDB" id="A0A2W7R6U9"/>
<dbReference type="SUPFAM" id="SSF49303">
    <property type="entry name" value="beta-Galactosidase/glucuronidase domain"/>
    <property type="match status" value="2"/>
</dbReference>
<proteinExistence type="inferred from homology"/>
<name>A0A2W7R6U9_9BACT</name>
<dbReference type="InterPro" id="IPR014718">
    <property type="entry name" value="GH-type_carb-bd"/>
</dbReference>
<dbReference type="InterPro" id="IPR006104">
    <property type="entry name" value="Glyco_hydro_2_N"/>
</dbReference>
<dbReference type="Gene3D" id="2.60.40.10">
    <property type="entry name" value="Immunoglobulins"/>
    <property type="match status" value="2"/>
</dbReference>
<dbReference type="InterPro" id="IPR008979">
    <property type="entry name" value="Galactose-bd-like_sf"/>
</dbReference>
<keyword evidence="7" id="KW-0106">Calcium</keyword>
<dbReference type="SUPFAM" id="SSF49785">
    <property type="entry name" value="Galactose-binding domain-like"/>
    <property type="match status" value="1"/>
</dbReference>
<evidence type="ECO:0000256" key="3">
    <source>
        <dbReference type="ARBA" id="ARBA00007401"/>
    </source>
</evidence>
<evidence type="ECO:0000313" key="13">
    <source>
        <dbReference type="EMBL" id="PZX54080.1"/>
    </source>
</evidence>
<keyword evidence="14" id="KW-1185">Reference proteome</keyword>
<accession>A0A2W7R6U9</accession>
<evidence type="ECO:0000256" key="1">
    <source>
        <dbReference type="ARBA" id="ARBA00001412"/>
    </source>
</evidence>
<dbReference type="Pfam" id="PF02836">
    <property type="entry name" value="Glyco_hydro_2_C"/>
    <property type="match status" value="1"/>
</dbReference>
<comment type="caution">
    <text evidence="13">The sequence shown here is derived from an EMBL/GenBank/DDBJ whole genome shotgun (WGS) entry which is preliminary data.</text>
</comment>
<sequence>MPANIFRLITFLGFILFYFSTVNAQSQNEYKRVYLSGEDAGSQVYWDFMVSDGRKKEQWTKILVPSNWELQGFGSFNYGLDYKKSDRKVSDEIGYYKHEFEVPRAWKKQVINLVFDGAMTDTEVKINGEIVGPIHQGGFYRFSYDISNYLEYGSTNLLELKVSKHSANESINKAEREADFWIFGGIFRPVFLEVLPENHFTRIAVNAKGDGDFEALVTLNETPRSAEIHVQLFDQITAEVLGDFSQQVESDSVWLSHLFPKIKSWNPEKPILYNARFSLLQNNKILYQKTEKIGFRTVELRAKDGIYINDVKVILKGVNRHSFYPTTGRALTEANHLEDIMLMKEMNMNAVRMSHYNPDERFLDLTDSLGLFVLDEVTGWQDAYDTVVGPKLIRETVLKDANHASVIAWDHGNEGGWDFKNEFAFHQFDIQKRPIFYPWLNRNSIDTKHYPSYDSPEGRLDKSGDVFMPTELLHGMYDGGLGAGLDDFWKKYSANPLFAGGFLWMFSDEAVKRDDLEGMLDSDGNNAPDGLLGPYREKEGSFFTIKEVWSPIQIAAFDPSISFDGKISVSNKYLFSDLGSCKLAWSVEKIDAWKETRKLYSGSIALPTIKPGDSTQIDLKLPSAWSEGDVLKITAIGINGEELYTWSEAIRKPREGNANYFYDRISLGKKPITVRESSIDIHISAGDKIFVFGKEYGNLQLVKVGRRIINLNQATQPEDQSYTAQKVTWKQLKDGAIQIQSSYDSYPKTLTWTIFDTGELRMIASEPDSVAMLQGLGFTYPEEKVKTAKWIGKGPYRVWGNRLKGVEFGLWQKSYNNTMTGYSFEDLVYPEFKGFLANFHALLLETEQGSIEIRSETPNLCLGLFKPEFPEDAAEGTKPVLPQSDLSFLYQIPPMGTKFHKGSEIMAPATSNAIAEEHVSPMVLWFRFD</sequence>
<dbReference type="SUPFAM" id="SSF74650">
    <property type="entry name" value="Galactose mutarotase-like"/>
    <property type="match status" value="1"/>
</dbReference>
<feature type="domain" description="Beta-galactosidase" evidence="12">
    <location>
        <begin position="567"/>
        <end position="623"/>
    </location>
</feature>
<comment type="subunit">
    <text evidence="4">Monomer.</text>
</comment>
<dbReference type="Gene3D" id="3.20.20.80">
    <property type="entry name" value="Glycosidases"/>
    <property type="match status" value="1"/>
</dbReference>
<comment type="similarity">
    <text evidence="3">Belongs to the glycosyl hydrolase 2 family.</text>
</comment>
<dbReference type="GO" id="GO:0009341">
    <property type="term" value="C:beta-galactosidase complex"/>
    <property type="evidence" value="ECO:0007669"/>
    <property type="project" value="TreeGrafter"/>
</dbReference>
<dbReference type="GO" id="GO:0030246">
    <property type="term" value="F:carbohydrate binding"/>
    <property type="evidence" value="ECO:0007669"/>
    <property type="project" value="InterPro"/>
</dbReference>
<reference evidence="13 14" key="1">
    <citation type="submission" date="2018-06" db="EMBL/GenBank/DDBJ databases">
        <title>Genomic Encyclopedia of Archaeal and Bacterial Type Strains, Phase II (KMG-II): from individual species to whole genera.</title>
        <authorList>
            <person name="Goeker M."/>
        </authorList>
    </citation>
    <scope>NUCLEOTIDE SEQUENCE [LARGE SCALE GENOMIC DNA]</scope>
    <source>
        <strain evidence="13 14">DSM 19830</strain>
    </source>
</reference>
<comment type="catalytic activity">
    <reaction evidence="1">
        <text>Hydrolysis of terminal non-reducing beta-D-galactose residues in beta-D-galactosides.</text>
        <dbReference type="EC" id="3.2.1.23"/>
    </reaction>
</comment>
<dbReference type="Pfam" id="PF02837">
    <property type="entry name" value="Glyco_hydro_2_N"/>
    <property type="match status" value="1"/>
</dbReference>
<evidence type="ECO:0000313" key="14">
    <source>
        <dbReference type="Proteomes" id="UP000248882"/>
    </source>
</evidence>
<evidence type="ECO:0000259" key="10">
    <source>
        <dbReference type="Pfam" id="PF02836"/>
    </source>
</evidence>
<dbReference type="PRINTS" id="PR00132">
    <property type="entry name" value="GLHYDRLASE2"/>
</dbReference>
<evidence type="ECO:0000259" key="12">
    <source>
        <dbReference type="Pfam" id="PF16353"/>
    </source>
</evidence>
<dbReference type="GO" id="GO:0004565">
    <property type="term" value="F:beta-galactosidase activity"/>
    <property type="evidence" value="ECO:0007669"/>
    <property type="project" value="UniProtKB-EC"/>
</dbReference>
<feature type="domain" description="Glycosyl hydrolases family 2 sugar binding" evidence="11">
    <location>
        <begin position="60"/>
        <end position="195"/>
    </location>
</feature>
<dbReference type="RefSeq" id="WP_111317570.1">
    <property type="nucleotide sequence ID" value="NZ_QKZT01000005.1"/>
</dbReference>
<dbReference type="InterPro" id="IPR013783">
    <property type="entry name" value="Ig-like_fold"/>
</dbReference>
<dbReference type="InterPro" id="IPR006103">
    <property type="entry name" value="Glyco_hydro_2_cat"/>
</dbReference>
<evidence type="ECO:0000259" key="11">
    <source>
        <dbReference type="Pfam" id="PF02837"/>
    </source>
</evidence>
<evidence type="ECO:0000259" key="9">
    <source>
        <dbReference type="Pfam" id="PF00703"/>
    </source>
</evidence>
<dbReference type="OrthoDB" id="857501at2"/>
<dbReference type="InterPro" id="IPR006102">
    <property type="entry name" value="Ig-like_GH2"/>
</dbReference>